<evidence type="ECO:0000313" key="3">
    <source>
        <dbReference type="Proteomes" id="UP001408356"/>
    </source>
</evidence>
<evidence type="ECO:0000313" key="2">
    <source>
        <dbReference type="EMBL" id="KAK9416429.1"/>
    </source>
</evidence>
<sequence>MALYYRENEESLREQNEPHDHSRQALVRLWMDKIVLDESADLDSSRNRTPEPGRTATSVGHHARYPVPHNGRPAQRAVRSDQPMARDFCYRILGNGVVVVAEGHPFACTCFWNEHLHVGDSAYIPPFPVRAPLHTPLRHLDKRQKYLNIIMDCCGIVTYPYHQFKIMTYNPCRLAEEHDLLVFAPLALEPILTIGATMDMMYNGETIPLNENIASVCRMINEALGSSDGSHHTAVDQQLILHAYFCLATISFTIGDMVSWHTHMESLRHYVDSTKVLNVVDPQEISKMRMADIEDAVFTGLAPRLPYDRIYPLLPCTLPAADVELILTSLRPRLQACSVSSDVSDNIIAACIFIWTLRTSQQHGPEERFDPENAMEDYHLLQRDLLSSPRPFRDINDIIAFHAHKAVKVDRLPQNTDAQFTASNPYAAFEESLRLTTLMCLRAGIMQGPWSKYAYSALLGLLVERLESILNWISEDLDDCSYIDPALLQTNEQTRLLSVNDCRPFLIWMCLIGFELSVYYGVYHADWSGHHPEKSLYFKLLSALAIRTKADADVVSDDDLLIFETLNLNWATGNKRTARDCVKWIVG</sequence>
<dbReference type="EMBL" id="JARVKF010000407">
    <property type="protein sequence ID" value="KAK9416429.1"/>
    <property type="molecule type" value="Genomic_DNA"/>
</dbReference>
<accession>A0ABR2UQ06</accession>
<comment type="caution">
    <text evidence="2">The sequence shown here is derived from an EMBL/GenBank/DDBJ whole genome shotgun (WGS) entry which is preliminary data.</text>
</comment>
<feature type="region of interest" description="Disordered" evidence="1">
    <location>
        <begin position="1"/>
        <end position="21"/>
    </location>
</feature>
<organism evidence="2 3">
    <name type="scientific">Seiridium unicorne</name>
    <dbReference type="NCBI Taxonomy" id="138068"/>
    <lineage>
        <taxon>Eukaryota</taxon>
        <taxon>Fungi</taxon>
        <taxon>Dikarya</taxon>
        <taxon>Ascomycota</taxon>
        <taxon>Pezizomycotina</taxon>
        <taxon>Sordariomycetes</taxon>
        <taxon>Xylariomycetidae</taxon>
        <taxon>Amphisphaeriales</taxon>
        <taxon>Sporocadaceae</taxon>
        <taxon>Seiridium</taxon>
    </lineage>
</organism>
<dbReference type="Proteomes" id="UP001408356">
    <property type="component" value="Unassembled WGS sequence"/>
</dbReference>
<protein>
    <submittedName>
        <fullName evidence="2">Uncharacterized protein</fullName>
    </submittedName>
</protein>
<evidence type="ECO:0000256" key="1">
    <source>
        <dbReference type="SAM" id="MobiDB-lite"/>
    </source>
</evidence>
<keyword evidence="3" id="KW-1185">Reference proteome</keyword>
<name>A0ABR2UQ06_9PEZI</name>
<gene>
    <name evidence="2" type="ORF">SUNI508_01846</name>
</gene>
<feature type="region of interest" description="Disordered" evidence="1">
    <location>
        <begin position="41"/>
        <end position="78"/>
    </location>
</feature>
<proteinExistence type="predicted"/>
<reference evidence="2 3" key="1">
    <citation type="journal article" date="2024" name="J. Plant Pathol.">
        <title>Sequence and assembly of the genome of Seiridium unicorne, isolate CBS 538.82, causal agent of cypress canker disease.</title>
        <authorList>
            <person name="Scali E."/>
            <person name="Rocca G.D."/>
            <person name="Danti R."/>
            <person name="Garbelotto M."/>
            <person name="Barberini S."/>
            <person name="Baroncelli R."/>
            <person name="Emiliani G."/>
        </authorList>
    </citation>
    <scope>NUCLEOTIDE SEQUENCE [LARGE SCALE GENOMIC DNA]</scope>
    <source>
        <strain evidence="2 3">BM-138-508</strain>
    </source>
</reference>